<evidence type="ECO:0000256" key="6">
    <source>
        <dbReference type="SAM" id="Phobius"/>
    </source>
</evidence>
<proteinExistence type="predicted"/>
<reference evidence="7 8" key="1">
    <citation type="submission" date="2019-11" db="EMBL/GenBank/DDBJ databases">
        <authorList>
            <person name="Im W.T."/>
        </authorList>
    </citation>
    <scope>NUCLEOTIDE SEQUENCE [LARGE SCALE GENOMIC DNA]</scope>
    <source>
        <strain evidence="7 8">SB-02</strain>
    </source>
</reference>
<dbReference type="RefSeq" id="WP_157476929.1">
    <property type="nucleotide sequence ID" value="NZ_CP046566.1"/>
</dbReference>
<keyword evidence="2" id="KW-1003">Cell membrane</keyword>
<evidence type="ECO:0000256" key="1">
    <source>
        <dbReference type="ARBA" id="ARBA00004651"/>
    </source>
</evidence>
<dbReference type="KEGG" id="fls:GLV81_03515"/>
<evidence type="ECO:0000256" key="2">
    <source>
        <dbReference type="ARBA" id="ARBA00022475"/>
    </source>
</evidence>
<evidence type="ECO:0000313" key="7">
    <source>
        <dbReference type="EMBL" id="QGW27300.1"/>
    </source>
</evidence>
<comment type="subcellular location">
    <subcellularLocation>
        <location evidence="1">Cell membrane</location>
        <topology evidence="1">Multi-pass membrane protein</topology>
    </subcellularLocation>
</comment>
<keyword evidence="8" id="KW-1185">Reference proteome</keyword>
<evidence type="ECO:0000313" key="8">
    <source>
        <dbReference type="Proteomes" id="UP000426027"/>
    </source>
</evidence>
<feature type="transmembrane region" description="Helical" evidence="6">
    <location>
        <begin position="212"/>
        <end position="234"/>
    </location>
</feature>
<keyword evidence="4 6" id="KW-1133">Transmembrane helix</keyword>
<name>A0A6I6GAZ2_9BACT</name>
<sequence length="284" mass="31367">MPGWARLLLKLLVSGGCLYYVGQKINWQEAVQLLQKSNVLWLLLATLLFTASKVLSSIRLRIYFHNIAVALPQLANLRLYWLGMFYNLFLPGGIGGDAYKIILLNKAYPQTGVKKLSAAVLLDRVSGVAGLGILAAACYGWVFQPQWHAWLALAGIPVGLLVFYVGVKKLFPSFVPGFYPTLWMGLGVQLLQVFSVVAIMQSIGITHHMPEFQLMFLVSSIVAIFPFTIGGLGARELVFLWGATQFGLQQSEAVFISLLFYCITVVVSLVGLVWVFRSPLHQAS</sequence>
<dbReference type="Pfam" id="PF03706">
    <property type="entry name" value="LPG_synthase_TM"/>
    <property type="match status" value="2"/>
</dbReference>
<protein>
    <recommendedName>
        <fullName evidence="9">Flippase-like domain-containing protein</fullName>
    </recommendedName>
</protein>
<dbReference type="AlphaFoldDB" id="A0A6I6GAZ2"/>
<dbReference type="PANTHER" id="PTHR40277">
    <property type="entry name" value="BLL5419 PROTEIN"/>
    <property type="match status" value="1"/>
</dbReference>
<organism evidence="7 8">
    <name type="scientific">Phnomibacter ginsenosidimutans</name>
    <dbReference type="NCBI Taxonomy" id="2676868"/>
    <lineage>
        <taxon>Bacteria</taxon>
        <taxon>Pseudomonadati</taxon>
        <taxon>Bacteroidota</taxon>
        <taxon>Chitinophagia</taxon>
        <taxon>Chitinophagales</taxon>
        <taxon>Chitinophagaceae</taxon>
        <taxon>Phnomibacter</taxon>
    </lineage>
</organism>
<dbReference type="InterPro" id="IPR022791">
    <property type="entry name" value="L-PG_synthase/AglD"/>
</dbReference>
<keyword evidence="5 6" id="KW-0472">Membrane</keyword>
<feature type="transmembrane region" description="Helical" evidence="6">
    <location>
        <begin position="116"/>
        <end position="142"/>
    </location>
</feature>
<feature type="transmembrane region" description="Helical" evidence="6">
    <location>
        <begin position="79"/>
        <end position="96"/>
    </location>
</feature>
<feature type="transmembrane region" description="Helical" evidence="6">
    <location>
        <begin position="179"/>
        <end position="200"/>
    </location>
</feature>
<dbReference type="Proteomes" id="UP000426027">
    <property type="component" value="Chromosome"/>
</dbReference>
<gene>
    <name evidence="7" type="ORF">GLV81_03515</name>
</gene>
<dbReference type="EMBL" id="CP046566">
    <property type="protein sequence ID" value="QGW27300.1"/>
    <property type="molecule type" value="Genomic_DNA"/>
</dbReference>
<evidence type="ECO:0000256" key="3">
    <source>
        <dbReference type="ARBA" id="ARBA00022692"/>
    </source>
</evidence>
<evidence type="ECO:0008006" key="9">
    <source>
        <dbReference type="Google" id="ProtNLM"/>
    </source>
</evidence>
<dbReference type="PANTHER" id="PTHR40277:SF1">
    <property type="entry name" value="BLL5419 PROTEIN"/>
    <property type="match status" value="1"/>
</dbReference>
<evidence type="ECO:0000256" key="5">
    <source>
        <dbReference type="ARBA" id="ARBA00023136"/>
    </source>
</evidence>
<feature type="transmembrane region" description="Helical" evidence="6">
    <location>
        <begin position="149"/>
        <end position="167"/>
    </location>
</feature>
<evidence type="ECO:0000256" key="4">
    <source>
        <dbReference type="ARBA" id="ARBA00022989"/>
    </source>
</evidence>
<feature type="transmembrane region" description="Helical" evidence="6">
    <location>
        <begin position="254"/>
        <end position="276"/>
    </location>
</feature>
<accession>A0A6I6GAZ2</accession>
<keyword evidence="3 6" id="KW-0812">Transmembrane</keyword>
<dbReference type="GO" id="GO:0005886">
    <property type="term" value="C:plasma membrane"/>
    <property type="evidence" value="ECO:0007669"/>
    <property type="project" value="UniProtKB-SubCell"/>
</dbReference>
<feature type="transmembrane region" description="Helical" evidence="6">
    <location>
        <begin position="39"/>
        <end position="58"/>
    </location>
</feature>